<gene>
    <name evidence="1" type="ORF">OOU_Y34scaffold01061g5</name>
</gene>
<evidence type="ECO:0000313" key="1">
    <source>
        <dbReference type="EMBL" id="ELQ32735.1"/>
    </source>
</evidence>
<reference evidence="1" key="1">
    <citation type="journal article" date="2012" name="PLoS Genet.">
        <title>Comparative analysis of the genomes of two field isolates of the rice blast fungus Magnaporthe oryzae.</title>
        <authorList>
            <person name="Xue M."/>
            <person name="Yang J."/>
            <person name="Li Z."/>
            <person name="Hu S."/>
            <person name="Yao N."/>
            <person name="Dean R.A."/>
            <person name="Zhao W."/>
            <person name="Shen M."/>
            <person name="Zhang H."/>
            <person name="Li C."/>
            <person name="Liu L."/>
            <person name="Cao L."/>
            <person name="Xu X."/>
            <person name="Xing Y."/>
            <person name="Hsiang T."/>
            <person name="Zhang Z."/>
            <person name="Xu J.R."/>
            <person name="Peng Y.L."/>
        </authorList>
    </citation>
    <scope>NUCLEOTIDE SEQUENCE</scope>
    <source>
        <strain evidence="1">Y34</strain>
    </source>
</reference>
<organism evidence="1">
    <name type="scientific">Pyricularia oryzae (strain Y34)</name>
    <name type="common">Rice blast fungus</name>
    <name type="synonym">Magnaporthe oryzae</name>
    <dbReference type="NCBI Taxonomy" id="1143189"/>
    <lineage>
        <taxon>Eukaryota</taxon>
        <taxon>Fungi</taxon>
        <taxon>Dikarya</taxon>
        <taxon>Ascomycota</taxon>
        <taxon>Pezizomycotina</taxon>
        <taxon>Sordariomycetes</taxon>
        <taxon>Sordariomycetidae</taxon>
        <taxon>Magnaporthales</taxon>
        <taxon>Pyriculariaceae</taxon>
        <taxon>Pyricularia</taxon>
    </lineage>
</organism>
<proteinExistence type="predicted"/>
<protein>
    <submittedName>
        <fullName evidence="1">Uncharacterized protein</fullName>
    </submittedName>
</protein>
<name>A0AA97NM57_PYRO3</name>
<dbReference type="EMBL" id="JH793075">
    <property type="protein sequence ID" value="ELQ32735.1"/>
    <property type="molecule type" value="Genomic_DNA"/>
</dbReference>
<accession>A0AA97NM57</accession>
<sequence>MSSPGTQSQILDQLQSVAGSNCARPSAPVDFASCNYLRDAEDLVRIIIFTVVNSGAWSIDWPVQIDDMDRSGRTAQNAGYRGGCRYDERRVFHDEVACGTIGPGGSSLMSLQVVDLRGIRQEGRLL</sequence>
<dbReference type="AlphaFoldDB" id="A0AA97NM57"/>
<dbReference type="Proteomes" id="UP000011086">
    <property type="component" value="Unassembled WGS sequence"/>
</dbReference>